<dbReference type="OrthoDB" id="437457at2759"/>
<evidence type="ECO:0000313" key="2">
    <source>
        <dbReference type="Proteomes" id="UP000799424"/>
    </source>
</evidence>
<evidence type="ECO:0000313" key="1">
    <source>
        <dbReference type="EMBL" id="KAF2823108.1"/>
    </source>
</evidence>
<protein>
    <submittedName>
        <fullName evidence="1">Uncharacterized protein</fullName>
    </submittedName>
</protein>
<dbReference type="EMBL" id="MU006233">
    <property type="protein sequence ID" value="KAF2823108.1"/>
    <property type="molecule type" value="Genomic_DNA"/>
</dbReference>
<dbReference type="Proteomes" id="UP000799424">
    <property type="component" value="Unassembled WGS sequence"/>
</dbReference>
<reference evidence="1" key="1">
    <citation type="journal article" date="2020" name="Stud. Mycol.">
        <title>101 Dothideomycetes genomes: a test case for predicting lifestyles and emergence of pathogens.</title>
        <authorList>
            <person name="Haridas S."/>
            <person name="Albert R."/>
            <person name="Binder M."/>
            <person name="Bloem J."/>
            <person name="Labutti K."/>
            <person name="Salamov A."/>
            <person name="Andreopoulos B."/>
            <person name="Baker S."/>
            <person name="Barry K."/>
            <person name="Bills G."/>
            <person name="Bluhm B."/>
            <person name="Cannon C."/>
            <person name="Castanera R."/>
            <person name="Culley D."/>
            <person name="Daum C."/>
            <person name="Ezra D."/>
            <person name="Gonzalez J."/>
            <person name="Henrissat B."/>
            <person name="Kuo A."/>
            <person name="Liang C."/>
            <person name="Lipzen A."/>
            <person name="Lutzoni F."/>
            <person name="Magnuson J."/>
            <person name="Mondo S."/>
            <person name="Nolan M."/>
            <person name="Ohm R."/>
            <person name="Pangilinan J."/>
            <person name="Park H.-J."/>
            <person name="Ramirez L."/>
            <person name="Alfaro M."/>
            <person name="Sun H."/>
            <person name="Tritt A."/>
            <person name="Yoshinaga Y."/>
            <person name="Zwiers L.-H."/>
            <person name="Turgeon B."/>
            <person name="Goodwin S."/>
            <person name="Spatafora J."/>
            <person name="Crous P."/>
            <person name="Grigoriev I."/>
        </authorList>
    </citation>
    <scope>NUCLEOTIDE SEQUENCE</scope>
    <source>
        <strain evidence="1">CBS 113818</strain>
    </source>
</reference>
<sequence length="321" mass="35364">MSSPEVSTSGLCAMCPQQGRPSDKHKRAILFLQDGEQPHFFWLRFSTLEDDEYEYAVGKTNDIPKLAALLGATCASAYNGVTLQVAWNVPLKRSVGKKFDLVGKVLEADSHEAIPAQEVNKSLIKIDGELQDVWYDEVQEHREKLVTGPTVTGARVSNAADINFGCRKPIEIIPVSASQCAAESDFATPICDRIGIPVVLCRLPLSLTGRDRRVNFPGEVMGINTSLRFLNPVLPLIDDGHGIGSAIAVRKDGKPLYQAHMAASVAYGRDFILTRSMALLDCDDNLDMCSKEDFMAWYEDWKEFNGPEGKLDVDVPSPYDV</sequence>
<keyword evidence="2" id="KW-1185">Reference proteome</keyword>
<accession>A0A6A6ZQI7</accession>
<name>A0A6A6ZQI7_9PLEO</name>
<organism evidence="1 2">
    <name type="scientific">Ophiobolus disseminans</name>
    <dbReference type="NCBI Taxonomy" id="1469910"/>
    <lineage>
        <taxon>Eukaryota</taxon>
        <taxon>Fungi</taxon>
        <taxon>Dikarya</taxon>
        <taxon>Ascomycota</taxon>
        <taxon>Pezizomycotina</taxon>
        <taxon>Dothideomycetes</taxon>
        <taxon>Pleosporomycetidae</taxon>
        <taxon>Pleosporales</taxon>
        <taxon>Pleosporineae</taxon>
        <taxon>Phaeosphaeriaceae</taxon>
        <taxon>Ophiobolus</taxon>
    </lineage>
</organism>
<proteinExistence type="predicted"/>
<gene>
    <name evidence="1" type="ORF">CC86DRAFT_469667</name>
</gene>
<dbReference type="AlphaFoldDB" id="A0A6A6ZQI7"/>